<feature type="region of interest" description="Disordered" evidence="4">
    <location>
        <begin position="678"/>
        <end position="725"/>
    </location>
</feature>
<dbReference type="Pfam" id="PF24883">
    <property type="entry name" value="NPHP3_N"/>
    <property type="match status" value="1"/>
</dbReference>
<organism evidence="7 8">
    <name type="scientific">Chlamydomonas reinhardtii</name>
    <name type="common">Chlamydomonas smithii</name>
    <dbReference type="NCBI Taxonomy" id="3055"/>
    <lineage>
        <taxon>Eukaryota</taxon>
        <taxon>Viridiplantae</taxon>
        <taxon>Chlorophyta</taxon>
        <taxon>core chlorophytes</taxon>
        <taxon>Chlorophyceae</taxon>
        <taxon>CS clade</taxon>
        <taxon>Chlamydomonadales</taxon>
        <taxon>Chlamydomonadaceae</taxon>
        <taxon>Chlamydomonas</taxon>
    </lineage>
</organism>
<dbReference type="PROSITE" id="PS50294">
    <property type="entry name" value="WD_REPEATS_REGION"/>
    <property type="match status" value="13"/>
</dbReference>
<evidence type="ECO:0000256" key="3">
    <source>
        <dbReference type="PROSITE-ProRule" id="PRU00221"/>
    </source>
</evidence>
<dbReference type="RefSeq" id="XP_042921878.1">
    <property type="nucleotide sequence ID" value="XM_043064877.1"/>
</dbReference>
<dbReference type="InterPro" id="IPR056884">
    <property type="entry name" value="NPHP3-like_N"/>
</dbReference>
<dbReference type="InterPro" id="IPR001680">
    <property type="entry name" value="WD40_rpt"/>
</dbReference>
<dbReference type="PANTHER" id="PTHR19848:SF8">
    <property type="entry name" value="F-BOX AND WD REPEAT DOMAIN CONTAINING 7"/>
    <property type="match status" value="1"/>
</dbReference>
<feature type="repeat" description="WD" evidence="3">
    <location>
        <begin position="1466"/>
        <end position="1507"/>
    </location>
</feature>
<dbReference type="PROSITE" id="PS50082">
    <property type="entry name" value="WD_REPEATS_2"/>
    <property type="match status" value="14"/>
</dbReference>
<evidence type="ECO:0000259" key="5">
    <source>
        <dbReference type="Pfam" id="PF22215"/>
    </source>
</evidence>
<dbReference type="Gene3D" id="1.20.930.20">
    <property type="entry name" value="Adaptor protein Cbl, N-terminal domain"/>
    <property type="match status" value="1"/>
</dbReference>
<feature type="region of interest" description="Disordered" evidence="4">
    <location>
        <begin position="1"/>
        <end position="33"/>
    </location>
</feature>
<dbReference type="ExpressionAtlas" id="A0A2K3DGQ3">
    <property type="expression patterns" value="baseline and differential"/>
</dbReference>
<dbReference type="Gramene" id="PNW79711">
    <property type="protein sequence ID" value="PNW79711"/>
    <property type="gene ID" value="CHLRE_08g364000v5"/>
</dbReference>
<feature type="domain" description="Nephrocystin 3-like N-terminal" evidence="6">
    <location>
        <begin position="824"/>
        <end position="906"/>
    </location>
</feature>
<feature type="repeat" description="WD" evidence="3">
    <location>
        <begin position="1592"/>
        <end position="1633"/>
    </location>
</feature>
<dbReference type="PANTHER" id="PTHR19848">
    <property type="entry name" value="WD40 REPEAT PROTEIN"/>
    <property type="match status" value="1"/>
</dbReference>
<dbReference type="InterPro" id="IPR036537">
    <property type="entry name" value="Adaptor_Cbl_N_dom_sf"/>
</dbReference>
<feature type="repeat" description="WD" evidence="3">
    <location>
        <begin position="1424"/>
        <end position="1465"/>
    </location>
</feature>
<feature type="compositionally biased region" description="Low complexity" evidence="4">
    <location>
        <begin position="709"/>
        <end position="725"/>
    </location>
</feature>
<feature type="repeat" description="WD" evidence="3">
    <location>
        <begin position="1681"/>
        <end position="1722"/>
    </location>
</feature>
<evidence type="ECO:0000256" key="4">
    <source>
        <dbReference type="SAM" id="MobiDB-lite"/>
    </source>
</evidence>
<dbReference type="FunFam" id="2.130.10.10:FF:000228">
    <property type="entry name" value="COMPASS-like H3K4 histone methylase component WDR5A"/>
    <property type="match status" value="1"/>
</dbReference>
<dbReference type="GO" id="GO:0035097">
    <property type="term" value="C:histone methyltransferase complex"/>
    <property type="evidence" value="ECO:0007669"/>
    <property type="project" value="UniProtKB-ARBA"/>
</dbReference>
<dbReference type="EMBL" id="CM008969">
    <property type="protein sequence ID" value="PNW79711.1"/>
    <property type="molecule type" value="Genomic_DNA"/>
</dbReference>
<dbReference type="SMART" id="SM00320">
    <property type="entry name" value="WD40"/>
    <property type="match status" value="14"/>
</dbReference>
<evidence type="ECO:0000313" key="7">
    <source>
        <dbReference type="EMBL" id="PNW79711.1"/>
    </source>
</evidence>
<dbReference type="PRINTS" id="PR00320">
    <property type="entry name" value="GPROTEINBRPT"/>
</dbReference>
<keyword evidence="8" id="KW-1185">Reference proteome</keyword>
<feature type="repeat" description="WD" evidence="3">
    <location>
        <begin position="1646"/>
        <end position="1680"/>
    </location>
</feature>
<feature type="repeat" description="WD" evidence="3">
    <location>
        <begin position="1985"/>
        <end position="2016"/>
    </location>
</feature>
<feature type="repeat" description="WD" evidence="3">
    <location>
        <begin position="1550"/>
        <end position="1591"/>
    </location>
</feature>
<dbReference type="GO" id="GO:0007166">
    <property type="term" value="P:cell surface receptor signaling pathway"/>
    <property type="evidence" value="ECO:0007669"/>
    <property type="project" value="InterPro"/>
</dbReference>
<evidence type="ECO:0000259" key="6">
    <source>
        <dbReference type="Pfam" id="PF24883"/>
    </source>
</evidence>
<dbReference type="PaxDb" id="3055-EDP01061"/>
<dbReference type="Proteomes" id="UP000006906">
    <property type="component" value="Chromosome 8"/>
</dbReference>
<dbReference type="GeneID" id="5721630"/>
<dbReference type="InterPro" id="IPR015943">
    <property type="entry name" value="WD40/YVTN_repeat-like_dom_sf"/>
</dbReference>
<dbReference type="PROSITE" id="PS00678">
    <property type="entry name" value="WD_REPEATS_1"/>
    <property type="match status" value="6"/>
</dbReference>
<feature type="repeat" description="WD" evidence="3">
    <location>
        <begin position="1508"/>
        <end position="1549"/>
    </location>
</feature>
<feature type="repeat" description="WD" evidence="3">
    <location>
        <begin position="1817"/>
        <end position="1858"/>
    </location>
</feature>
<dbReference type="Gene3D" id="2.130.10.10">
    <property type="entry name" value="YVTN repeat-like/Quinoprotein amine dehydrogenase"/>
    <property type="match status" value="5"/>
</dbReference>
<dbReference type="InterPro" id="IPR019775">
    <property type="entry name" value="WD40_repeat_CS"/>
</dbReference>
<evidence type="ECO:0000313" key="8">
    <source>
        <dbReference type="Proteomes" id="UP000006906"/>
    </source>
</evidence>
<evidence type="ECO:0000256" key="2">
    <source>
        <dbReference type="ARBA" id="ARBA00022737"/>
    </source>
</evidence>
<dbReference type="InterPro" id="IPR059179">
    <property type="entry name" value="MLKL-like_MCAfunc"/>
</dbReference>
<proteinExistence type="predicted"/>
<dbReference type="OrthoDB" id="548693at2759"/>
<gene>
    <name evidence="7" type="ORF">CHLRE_08g364000v5</name>
</gene>
<dbReference type="Pfam" id="PF22215">
    <property type="entry name" value="MLKL_N"/>
    <property type="match status" value="1"/>
</dbReference>
<dbReference type="Pfam" id="PF00400">
    <property type="entry name" value="WD40"/>
    <property type="match status" value="14"/>
</dbReference>
<feature type="repeat" description="WD" evidence="3">
    <location>
        <begin position="1725"/>
        <end position="1767"/>
    </location>
</feature>
<protein>
    <submittedName>
        <fullName evidence="7">Uncharacterized protein</fullName>
    </submittedName>
</protein>
<feature type="repeat" description="WD" evidence="3">
    <location>
        <begin position="1773"/>
        <end position="1805"/>
    </location>
</feature>
<dbReference type="CDD" id="cd00200">
    <property type="entry name" value="WD40"/>
    <property type="match status" value="2"/>
</dbReference>
<dbReference type="InterPro" id="IPR054000">
    <property type="entry name" value="MLKL_N"/>
</dbReference>
<keyword evidence="2" id="KW-0677">Repeat</keyword>
<keyword evidence="1 3" id="KW-0853">WD repeat</keyword>
<dbReference type="SUPFAM" id="SSF50978">
    <property type="entry name" value="WD40 repeat-like"/>
    <property type="match status" value="2"/>
</dbReference>
<feature type="compositionally biased region" description="Low complexity" evidence="4">
    <location>
        <begin position="689"/>
        <end position="702"/>
    </location>
</feature>
<name>A0A2K3DGQ3_CHLRE</name>
<evidence type="ECO:0000256" key="1">
    <source>
        <dbReference type="ARBA" id="ARBA00022574"/>
    </source>
</evidence>
<dbReference type="InterPro" id="IPR036322">
    <property type="entry name" value="WD40_repeat_dom_sf"/>
</dbReference>
<feature type="domain" description="Mixed lineage kinase" evidence="5">
    <location>
        <begin position="300"/>
        <end position="438"/>
    </location>
</feature>
<feature type="repeat" description="WD" evidence="3">
    <location>
        <begin position="1901"/>
        <end position="1942"/>
    </location>
</feature>
<feature type="repeat" description="WD" evidence="3">
    <location>
        <begin position="1943"/>
        <end position="1984"/>
    </location>
</feature>
<dbReference type="InParanoid" id="A0A2K3DGQ3"/>
<dbReference type="KEGG" id="cre:CHLRE_08g364000v5"/>
<reference evidence="7 8" key="1">
    <citation type="journal article" date="2007" name="Science">
        <title>The Chlamydomonas genome reveals the evolution of key animal and plant functions.</title>
        <authorList>
            <person name="Merchant S.S."/>
            <person name="Prochnik S.E."/>
            <person name="Vallon O."/>
            <person name="Harris E.H."/>
            <person name="Karpowicz S.J."/>
            <person name="Witman G.B."/>
            <person name="Terry A."/>
            <person name="Salamov A."/>
            <person name="Fritz-Laylin L.K."/>
            <person name="Marechal-Drouard L."/>
            <person name="Marshall W.F."/>
            <person name="Qu L.H."/>
            <person name="Nelson D.R."/>
            <person name="Sanderfoot A.A."/>
            <person name="Spalding M.H."/>
            <person name="Kapitonov V.V."/>
            <person name="Ren Q."/>
            <person name="Ferris P."/>
            <person name="Lindquist E."/>
            <person name="Shapiro H."/>
            <person name="Lucas S.M."/>
            <person name="Grimwood J."/>
            <person name="Schmutz J."/>
            <person name="Cardol P."/>
            <person name="Cerutti H."/>
            <person name="Chanfreau G."/>
            <person name="Chen C.L."/>
            <person name="Cognat V."/>
            <person name="Croft M.T."/>
            <person name="Dent R."/>
            <person name="Dutcher S."/>
            <person name="Fernandez E."/>
            <person name="Fukuzawa H."/>
            <person name="Gonzalez-Ballester D."/>
            <person name="Gonzalez-Halphen D."/>
            <person name="Hallmann A."/>
            <person name="Hanikenne M."/>
            <person name="Hippler M."/>
            <person name="Inwood W."/>
            <person name="Jabbari K."/>
            <person name="Kalanon M."/>
            <person name="Kuras R."/>
            <person name="Lefebvre P.A."/>
            <person name="Lemaire S.D."/>
            <person name="Lobanov A.V."/>
            <person name="Lohr M."/>
            <person name="Manuell A."/>
            <person name="Meier I."/>
            <person name="Mets L."/>
            <person name="Mittag M."/>
            <person name="Mittelmeier T."/>
            <person name="Moroney J.V."/>
            <person name="Moseley J."/>
            <person name="Napoli C."/>
            <person name="Nedelcu A.M."/>
            <person name="Niyogi K."/>
            <person name="Novoselov S.V."/>
            <person name="Paulsen I.T."/>
            <person name="Pazour G."/>
            <person name="Purton S."/>
            <person name="Ral J.P."/>
            <person name="Riano-Pachon D.M."/>
            <person name="Riekhof W."/>
            <person name="Rymarquis L."/>
            <person name="Schroda M."/>
            <person name="Stern D."/>
            <person name="Umen J."/>
            <person name="Willows R."/>
            <person name="Wilson N."/>
            <person name="Zimmer S.L."/>
            <person name="Allmer J."/>
            <person name="Balk J."/>
            <person name="Bisova K."/>
            <person name="Chen C.J."/>
            <person name="Elias M."/>
            <person name="Gendler K."/>
            <person name="Hauser C."/>
            <person name="Lamb M.R."/>
            <person name="Ledford H."/>
            <person name="Long J.C."/>
            <person name="Minagawa J."/>
            <person name="Page M.D."/>
            <person name="Pan J."/>
            <person name="Pootakham W."/>
            <person name="Roje S."/>
            <person name="Rose A."/>
            <person name="Stahlberg E."/>
            <person name="Terauchi A.M."/>
            <person name="Yang P."/>
            <person name="Ball S."/>
            <person name="Bowler C."/>
            <person name="Dieckmann C.L."/>
            <person name="Gladyshev V.N."/>
            <person name="Green P."/>
            <person name="Jorgensen R."/>
            <person name="Mayfield S."/>
            <person name="Mueller-Roeber B."/>
            <person name="Rajamani S."/>
            <person name="Sayre R.T."/>
            <person name="Brokstein P."/>
            <person name="Dubchak I."/>
            <person name="Goodstein D."/>
            <person name="Hornick L."/>
            <person name="Huang Y.W."/>
            <person name="Jhaveri J."/>
            <person name="Luo Y."/>
            <person name="Martinez D."/>
            <person name="Ngau W.C."/>
            <person name="Otillar B."/>
            <person name="Poliakov A."/>
            <person name="Porter A."/>
            <person name="Szajkowski L."/>
            <person name="Werner G."/>
            <person name="Zhou K."/>
            <person name="Grigoriev I.V."/>
            <person name="Rokhsar D.S."/>
            <person name="Grossman A.R."/>
        </authorList>
    </citation>
    <scope>NUCLEOTIDE SEQUENCE [LARGE SCALE GENOMIC DNA]</scope>
    <source>
        <strain evidence="8">CC-503</strain>
    </source>
</reference>
<feature type="repeat" description="WD" evidence="3">
    <location>
        <begin position="1859"/>
        <end position="1900"/>
    </location>
</feature>
<dbReference type="InterPro" id="IPR020472">
    <property type="entry name" value="WD40_PAC1"/>
</dbReference>
<dbReference type="STRING" id="3055.A0A2K3DGQ3"/>
<dbReference type="CDD" id="cd21037">
    <property type="entry name" value="MLKL_NTD"/>
    <property type="match status" value="1"/>
</dbReference>
<accession>A0A2K3DGQ3</accession>
<sequence length="2032" mass="214981">MGCGASIDAGHTRASAEATKPNQQQRSLDPPSNDGELVAAALGRLRECHLLQLQDTADILDKIVVVSRGAKVNKHNCSSLCTLSVLSGVALCRVLDSVASSSEALQELQPRFEAINKALEGVLKVLEQYSSSKWLAHVALQQAKVAKQAGTGRSRPGPFTQEFKAARDTLSKALEAVAVESTCLAAMDLIKTRLSHHLQGEDLRTDMEDCVAAVVMAAGGETLSQALQRMREEGEAGAALLAEAARVFNVAPGLLAASLNSLAAEVLAPAAAELAGALEGALDVFDSLLEGLDTLPMGVGAALKLVKVVLRRAQGVQVNKRACTQLKSLVEGVGDTLARYVQRASEQQRRDLEGPLAGLTAHLREADSLLERFGAGSWLRHFLYSRLATEELAEVHAKIYGGMAHLNLDIALQQHCSGGGCKVQPAAAAAYEAQDDLRAAEAAVIDAAGGEANGVTSAVEAVKVLQGRGQLGVAEVARCFGVAEAVMCAELEGIKDMLQDVARVVQGTDAKVDRLQVTLEQIQAENENFQVPTNLAIFLRQFWKENVGLLKSVQWHELKVLLRAMFDEDVQFCGDMLRGLLAQLGTPPVAGAASTAVSVSGSAAAAATAAAASDAVDPGDVFLDVALLPLLDVNHDMVITLQELYVFQVQCQMMAKRRQPPPPLETMGGMMRVVAEAKQPALPSPPSQPAARGGQQQQQQQPGAPPPHAATACDDAGGGAAAAASDQQLQVPALTEEQLASLSPSTAAVVKEGMSMMKSYALADLLQDYLDGSRQWMYDKVMAWLRAQQQQQQLEAAAAGQLQAAAAAAAGQPAASTPAGSQGQHQHVFLLLAEAGMGKSVFTASLVHFKLPLLQDCIVAHHFFRVGQRRAQGRAMIISLAAQLAVSLPGMSAALQASLEEQQAAAANEGGTPLLQGDWLTRLPLSQAFEWLLEAPLNRVHQQRLLQEQEAGGAAPSSLQPTTVLLVLDALDEADSDGAGWTPVVQMLAARFRQLPAWVHLFSTGRPEVQELFDEGWRQEWINPQDMQNSNDLQVLLERSLALERYVAEADRAAATQVLLRKSEGRFIYCKYIFKSLQARLLDGAAAAAAAVWTLPELEELPYGLTGVYTHELDRVAGALQRDGKAGLLDLLRARLLPVLAVMQEPLTTTELVLLMGGQQGVGEGSSSSSSNMESDVELLLSLISTLYPRRTGAADGLARVAPYHKSVRDFLMEHRAAAVQPWHVDEAAAHALVAQALAWACQATRGRGARDQLCQAAKSGTSSSSLSIGQLPPPLLADNTQPAPPPYALQHMFNHVVKGLAAGSAGLMDDVMQDYALIAAIFNCGAGRNAVRALRPVKSSPHLSPFGKDSVRWMMQCAGALSGEDNALPIMEALKAPTGTAVFQEARAWFVQQFSDVCPWVPSISLGSLGGSPQWNAACDFVCVGHKNAVTSVCFSPDGRSLVSGSEDKTLRVWDAASGECKATLSGHSSAVTSVCFSPDGRSLVSGSEDKTLRVWDPASGECKAMLSGHSSAVISVCFSPDGRSLVSGSDDKTLRVWDAASGECKATLSGHSSAVISVCFSPDGRSLVSGSDDSTLYVWDAASGKCKAKLGGHSGNVVSMCFSPDGRSVVSGSYDGSFSVRDAASGECKATLWMDHRRDRINVVSSVCFSPDGRSVVSGIQDKMLRVWDAASGECKATLSGHRSAVTSVCFSPDGRSLVSGSEDKTLHVWDPASGEYMANTKFWGRSRAVSSVCFSPDGRSLVSGSHEETTLRVWDAASGESKAKLYIRKNSINSSEVSSVCFSPDGRSVVSGSLDSTLRVWSAVFWDGKPPLIISGHSSAVTSVCFSPDGRSLVSGSEDKTLRVWDPASGECKATLSGHSSAVTSVCFSPDGRSLVSGSEDKTLRVWDPASGDCKATLSGHSSAVTSVCFSPDGRSLVSGSDDKTLRVWDAASGDCKATLSGHSSAVTSVCFSPDGRSLVSGSFDCTLRVWDVASRECKAKLSGHSSAVTSVCFSPDGCSLVSGSHDETLRMWHARFMLPVSTRLHSVC</sequence>